<evidence type="ECO:0000313" key="1">
    <source>
        <dbReference type="EMBL" id="KAJ3502990.1"/>
    </source>
</evidence>
<gene>
    <name evidence="1" type="ORF">NLJ89_g8636</name>
</gene>
<dbReference type="PANTHER" id="PTHR46579:SF2">
    <property type="entry name" value="C2H2-TYPE DOMAIN-CONTAINING PROTEIN"/>
    <property type="match status" value="1"/>
</dbReference>
<organism evidence="1 2">
    <name type="scientific">Agrocybe chaxingu</name>
    <dbReference type="NCBI Taxonomy" id="84603"/>
    <lineage>
        <taxon>Eukaryota</taxon>
        <taxon>Fungi</taxon>
        <taxon>Dikarya</taxon>
        <taxon>Basidiomycota</taxon>
        <taxon>Agaricomycotina</taxon>
        <taxon>Agaricomycetes</taxon>
        <taxon>Agaricomycetidae</taxon>
        <taxon>Agaricales</taxon>
        <taxon>Agaricineae</taxon>
        <taxon>Strophariaceae</taxon>
        <taxon>Agrocybe</taxon>
    </lineage>
</organism>
<sequence length="774" mass="87820">MNPRTRTTRPYLYILELAHTISIKEAGSAVLHFSNLGVFKDWLAGILSRVGFEEKMDAAWKSCPRARRNANVEMTDIFDGQILQDFKGPDGMHFGIGGDEGRYVFSLCVDYFNPLGNKQAGKKKSVGLVSLVCLNLPLEMRYKPENMFLFGVIPGPREPPLACLNHYLKFLVNEFLELWTPGVRFSRTREYFYGRVVRCALICLVCDLIQARKTAGFAGIKHTQMCALCHCMHKKHGLGNTDMHSWARRTNDEYRESAQRYQDAPNQKARTDVVAETGIRWSELLRLPYFDPSRFVVVDAMHNLFLGLIQEHFEILGIKLAQKEEDQVAFQVSIPPDAIAALDEQPRKSMHRLISLLQSPLRKRIESFEFNIILKKMITFHCPALALACDSLRVKVSVLPEATNKTKFNKADFARSLLTWRAAQPENGAHPSNYRRGNILSEKEVNVIRADIENMITPSWLASVPTDLGEPCHGKLKADQWRTLASVHLPISLMRLWEKIQTEPDDTPSKQRKKLLDATLSLISAVVIGTSHTMSSAKANLYLQHMQAYLTARIPTNFRIGQLEETITKSFVRSANLRALLLKDGCPSAIRNCHSFFTKLTNPDIRNSVLIDFPSFFSDLDDETTIDIGCTTKVSEETFKALCTHFNNLSPPRKLQHLSSYTMDGRTFSTVSRHRGNSSVLIQSVSSRQPAQIQEILQTSSSDVLFVVRYFRKTKVQDPFVRYPFLQISLWEQSLGQLVIVQPHDIVCHFASTPFALQDEKDDHLAVVSLCRDL</sequence>
<proteinExistence type="predicted"/>
<protein>
    <recommendedName>
        <fullName evidence="3">Transposase domain-containing protein</fullName>
    </recommendedName>
</protein>
<dbReference type="InterPro" id="IPR004242">
    <property type="entry name" value="Transposase_21"/>
</dbReference>
<dbReference type="AlphaFoldDB" id="A0A9W8MQL2"/>
<dbReference type="EMBL" id="JANKHO010001203">
    <property type="protein sequence ID" value="KAJ3502990.1"/>
    <property type="molecule type" value="Genomic_DNA"/>
</dbReference>
<comment type="caution">
    <text evidence="1">The sequence shown here is derived from an EMBL/GenBank/DDBJ whole genome shotgun (WGS) entry which is preliminary data.</text>
</comment>
<dbReference type="OrthoDB" id="3269001at2759"/>
<reference evidence="1" key="1">
    <citation type="submission" date="2022-07" db="EMBL/GenBank/DDBJ databases">
        <title>Genome Sequence of Agrocybe chaxingu.</title>
        <authorList>
            <person name="Buettner E."/>
        </authorList>
    </citation>
    <scope>NUCLEOTIDE SEQUENCE</scope>
    <source>
        <strain evidence="1">MP-N11</strain>
    </source>
</reference>
<keyword evidence="2" id="KW-1185">Reference proteome</keyword>
<evidence type="ECO:0008006" key="3">
    <source>
        <dbReference type="Google" id="ProtNLM"/>
    </source>
</evidence>
<dbReference type="Pfam" id="PF02992">
    <property type="entry name" value="Transposase_21"/>
    <property type="match status" value="1"/>
</dbReference>
<evidence type="ECO:0000313" key="2">
    <source>
        <dbReference type="Proteomes" id="UP001148786"/>
    </source>
</evidence>
<dbReference type="Proteomes" id="UP001148786">
    <property type="component" value="Unassembled WGS sequence"/>
</dbReference>
<name>A0A9W8MQL2_9AGAR</name>
<accession>A0A9W8MQL2</accession>
<dbReference type="PANTHER" id="PTHR46579">
    <property type="entry name" value="F5/8 TYPE C DOMAIN-CONTAINING PROTEIN-RELATED"/>
    <property type="match status" value="1"/>
</dbReference>